<keyword evidence="2" id="KW-1133">Transmembrane helix</keyword>
<dbReference type="AlphaFoldDB" id="A0A6L2KN53"/>
<feature type="compositionally biased region" description="Polar residues" evidence="1">
    <location>
        <begin position="595"/>
        <end position="608"/>
    </location>
</feature>
<protein>
    <submittedName>
        <fullName evidence="3">Uncharacterized protein</fullName>
    </submittedName>
</protein>
<evidence type="ECO:0000256" key="1">
    <source>
        <dbReference type="SAM" id="MobiDB-lite"/>
    </source>
</evidence>
<sequence>MDEVCSLCCGEDRKLFDNYPKPTHFKDFYNSLQQPQTHSSESFNDNPNFGYTPQEPCVYNRDPFEFFHKVLHKSTNVVVTGVEIRWTVYSVNSVLVSFVGMTLIMVTIVHLKFCLSTIRTCVTIKTLMILFHKMYLIFCENCGGPHESYQCQPMNQNCYDPNLCYNSNSFGFERYQPPQYSVTHQPPQETSAEILQASENLMKSIQTFLKKFNRITFREKPKVLSLAWRNFLKFSILLEKSNINQRIYKNCFRKLLKDLQIISEELAEYLNSLSWNCPSFYDDDDEYTIQYREYFENSSNAITPDLPTEAPDNSLSMGDEHLSTISKMESDEVIKSSVEDLVPIPSESEGIFNDTCDVPFCDNSPPLDVLNDHFEIFSDFNDDCTSSDDDSFEDIDYVEASPLDYKLVSLEEDSDSFFEKSDTSLPYSDNSLPEFETFSDHTKETSSGSTTTHVDNSLPEYDLFLFEIEPDQGELTSVVMEDILGEPHVHVPNMLNSDFIHSDDSLRSDLEAQDSVNKNKRFMGGTMLILIVLLMNKYVVRRLSSTFLVFCGKKDRVNPSAGLDRRTKRRKSSKDAEPSKGSKSKESKSFSSSKGTQSQHKSFGKSTQAEELEFEAADTEMHQDQGNESDHIDDQPDIEIKGRQVVPDDHFINNDLEYLKGGSSSSKYATFTIRTKAAKHDNIKGIEDMVPTLWSPVKVAYNIHARRIIVVIGIKVMRWYVYGYLEEIVVRRDDNVLYKFKECDFPRLNLHDIKDMLLLLVQKKLSNLDVDDRYDLGMALRMFTRLIVILHRVEDL</sequence>
<comment type="caution">
    <text evidence="3">The sequence shown here is derived from an EMBL/GenBank/DDBJ whole genome shotgun (WGS) entry which is preliminary data.</text>
</comment>
<gene>
    <name evidence="3" type="ORF">Tci_021252</name>
</gene>
<name>A0A6L2KN53_TANCI</name>
<feature type="compositionally biased region" description="Basic and acidic residues" evidence="1">
    <location>
        <begin position="573"/>
        <end position="588"/>
    </location>
</feature>
<organism evidence="3">
    <name type="scientific">Tanacetum cinerariifolium</name>
    <name type="common">Dalmatian daisy</name>
    <name type="synonym">Chrysanthemum cinerariifolium</name>
    <dbReference type="NCBI Taxonomy" id="118510"/>
    <lineage>
        <taxon>Eukaryota</taxon>
        <taxon>Viridiplantae</taxon>
        <taxon>Streptophyta</taxon>
        <taxon>Embryophyta</taxon>
        <taxon>Tracheophyta</taxon>
        <taxon>Spermatophyta</taxon>
        <taxon>Magnoliopsida</taxon>
        <taxon>eudicotyledons</taxon>
        <taxon>Gunneridae</taxon>
        <taxon>Pentapetalae</taxon>
        <taxon>asterids</taxon>
        <taxon>campanulids</taxon>
        <taxon>Asterales</taxon>
        <taxon>Asteraceae</taxon>
        <taxon>Asteroideae</taxon>
        <taxon>Anthemideae</taxon>
        <taxon>Anthemidinae</taxon>
        <taxon>Tanacetum</taxon>
    </lineage>
</organism>
<dbReference type="EMBL" id="BKCJ010002542">
    <property type="protein sequence ID" value="GEU49274.1"/>
    <property type="molecule type" value="Genomic_DNA"/>
</dbReference>
<reference evidence="3" key="1">
    <citation type="journal article" date="2019" name="Sci. Rep.">
        <title>Draft genome of Tanacetum cinerariifolium, the natural source of mosquito coil.</title>
        <authorList>
            <person name="Yamashiro T."/>
            <person name="Shiraishi A."/>
            <person name="Satake H."/>
            <person name="Nakayama K."/>
        </authorList>
    </citation>
    <scope>NUCLEOTIDE SEQUENCE</scope>
</reference>
<keyword evidence="2" id="KW-0812">Transmembrane</keyword>
<feature type="transmembrane region" description="Helical" evidence="2">
    <location>
        <begin position="94"/>
        <end position="113"/>
    </location>
</feature>
<evidence type="ECO:0000313" key="3">
    <source>
        <dbReference type="EMBL" id="GEU49274.1"/>
    </source>
</evidence>
<feature type="region of interest" description="Disordered" evidence="1">
    <location>
        <begin position="559"/>
        <end position="608"/>
    </location>
</feature>
<keyword evidence="2" id="KW-0472">Membrane</keyword>
<proteinExistence type="predicted"/>
<accession>A0A6L2KN53</accession>
<evidence type="ECO:0000256" key="2">
    <source>
        <dbReference type="SAM" id="Phobius"/>
    </source>
</evidence>